<dbReference type="RefSeq" id="XP_022308485.1">
    <property type="nucleotide sequence ID" value="XM_022452777.1"/>
</dbReference>
<evidence type="ECO:0000313" key="3">
    <source>
        <dbReference type="Proteomes" id="UP000694844"/>
    </source>
</evidence>
<proteinExistence type="predicted"/>
<protein>
    <submittedName>
        <fullName evidence="4">Uncharacterized protein LOC111114468</fullName>
    </submittedName>
</protein>
<keyword evidence="1" id="KW-0863">Zinc-finger</keyword>
<dbReference type="InterPro" id="IPR046496">
    <property type="entry name" value="DUF6589"/>
</dbReference>
<dbReference type="PROSITE" id="PS00028">
    <property type="entry name" value="ZINC_FINGER_C2H2_1"/>
    <property type="match status" value="1"/>
</dbReference>
<dbReference type="KEGG" id="cvn:111114468"/>
<dbReference type="AlphaFoldDB" id="A0A8B8BYV1"/>
<evidence type="ECO:0000259" key="2">
    <source>
        <dbReference type="PROSITE" id="PS50157"/>
    </source>
</evidence>
<keyword evidence="1" id="KW-0862">Zinc</keyword>
<dbReference type="GeneID" id="111114468"/>
<evidence type="ECO:0000256" key="1">
    <source>
        <dbReference type="PROSITE-ProRule" id="PRU00042"/>
    </source>
</evidence>
<dbReference type="OrthoDB" id="6135889at2759"/>
<dbReference type="Pfam" id="PF20231">
    <property type="entry name" value="DUF6589"/>
    <property type="match status" value="1"/>
</dbReference>
<feature type="domain" description="C2H2-type" evidence="2">
    <location>
        <begin position="373"/>
        <end position="396"/>
    </location>
</feature>
<keyword evidence="3" id="KW-1185">Reference proteome</keyword>
<reference evidence="4" key="1">
    <citation type="submission" date="2025-08" db="UniProtKB">
        <authorList>
            <consortium name="RefSeq"/>
        </authorList>
    </citation>
    <scope>IDENTIFICATION</scope>
    <source>
        <tissue evidence="4">Whole sample</tissue>
    </source>
</reference>
<dbReference type="PROSITE" id="PS50157">
    <property type="entry name" value="ZINC_FINGER_C2H2_2"/>
    <property type="match status" value="1"/>
</dbReference>
<dbReference type="InterPro" id="IPR013087">
    <property type="entry name" value="Znf_C2H2_type"/>
</dbReference>
<sequence length="628" mass="72696">MSVTSKSVHNKLNSWITNLDEEVIKLKQTWEEGHENATKYQIVGDNWDKNILPSYRSSQNKTQSIHLFNVLVVADRVQIPAVISEPEKEFSDISFENFLASVEEQRKLKEELIFIFATSVIKNIPHLFKVLDKIYPKHLPHKYSKQAGTKTVQYPLGLYDCNESKTADVIQLLKELQKKYVPLRGGEIHEPVFFGGDRLTDERIQCAQEAMLNGDTSVDRLEGFISKIEDFHRLMNFLEAIVKLTYSTGSSTDRGTVYYFRNLLNHRGVKGDVKNAYRAYKYLYYTILDAICSYLFLKDLDLQCLDDSVPLPDHFSELSEADKILWINNICARIIEKYFFENSSDIMSKLRDCVTDKNHPDNYWVANYMNGRVKCHYCEKTYAYVGSLKAHEEKMHGFTVSKGQKKGKEENKDELHGYMLLFFKLTLLHKNLDDAVDMADGIRSVKSAKYELPIYNKTGKIKYAIGSIHLIAMTEGLLNREQNDRLTANRFINLQGGKNNNLALDEYVELLNRDSKYACSGFQTKESIVAHSKEFPHIINCTKHFDMICDVTERKGFHTVPSYLEDVKKVFNELNEINAFTEFQGRKLKCESIEHDQKIFDDCFHGLSTLIVRHKPLVSFHRLRNKQI</sequence>
<evidence type="ECO:0000313" key="4">
    <source>
        <dbReference type="RefSeq" id="XP_022308485.1"/>
    </source>
</evidence>
<dbReference type="Proteomes" id="UP000694844">
    <property type="component" value="Chromosome 9"/>
</dbReference>
<dbReference type="GO" id="GO:0008270">
    <property type="term" value="F:zinc ion binding"/>
    <property type="evidence" value="ECO:0007669"/>
    <property type="project" value="UniProtKB-KW"/>
</dbReference>
<gene>
    <name evidence="4" type="primary">LOC111114468</name>
</gene>
<organism evidence="3 4">
    <name type="scientific">Crassostrea virginica</name>
    <name type="common">Eastern oyster</name>
    <dbReference type="NCBI Taxonomy" id="6565"/>
    <lineage>
        <taxon>Eukaryota</taxon>
        <taxon>Metazoa</taxon>
        <taxon>Spiralia</taxon>
        <taxon>Lophotrochozoa</taxon>
        <taxon>Mollusca</taxon>
        <taxon>Bivalvia</taxon>
        <taxon>Autobranchia</taxon>
        <taxon>Pteriomorphia</taxon>
        <taxon>Ostreida</taxon>
        <taxon>Ostreoidea</taxon>
        <taxon>Ostreidae</taxon>
        <taxon>Crassostrea</taxon>
    </lineage>
</organism>
<name>A0A8B8BYV1_CRAVI</name>
<accession>A0A8B8BYV1</accession>
<keyword evidence="1" id="KW-0479">Metal-binding</keyword>